<organism evidence="3 4">
    <name type="scientific">Acorus calamus</name>
    <name type="common">Sweet flag</name>
    <dbReference type="NCBI Taxonomy" id="4465"/>
    <lineage>
        <taxon>Eukaryota</taxon>
        <taxon>Viridiplantae</taxon>
        <taxon>Streptophyta</taxon>
        <taxon>Embryophyta</taxon>
        <taxon>Tracheophyta</taxon>
        <taxon>Spermatophyta</taxon>
        <taxon>Magnoliopsida</taxon>
        <taxon>Liliopsida</taxon>
        <taxon>Acoraceae</taxon>
        <taxon>Acorus</taxon>
    </lineage>
</organism>
<proteinExistence type="predicted"/>
<dbReference type="Gene3D" id="1.20.1280.50">
    <property type="match status" value="1"/>
</dbReference>
<dbReference type="SUPFAM" id="SSF117281">
    <property type="entry name" value="Kelch motif"/>
    <property type="match status" value="1"/>
</dbReference>
<accession>A0AAV9CM50</accession>
<evidence type="ECO:0000259" key="2">
    <source>
        <dbReference type="SMART" id="SM00256"/>
    </source>
</evidence>
<dbReference type="SUPFAM" id="SSF81383">
    <property type="entry name" value="F-box domain"/>
    <property type="match status" value="1"/>
</dbReference>
<keyword evidence="4" id="KW-1185">Reference proteome</keyword>
<dbReference type="InterPro" id="IPR001810">
    <property type="entry name" value="F-box_dom"/>
</dbReference>
<dbReference type="Pfam" id="PF00646">
    <property type="entry name" value="F-box"/>
    <property type="match status" value="1"/>
</dbReference>
<evidence type="ECO:0000313" key="3">
    <source>
        <dbReference type="EMBL" id="KAK1289865.1"/>
    </source>
</evidence>
<reference evidence="3" key="2">
    <citation type="submission" date="2023-06" db="EMBL/GenBank/DDBJ databases">
        <authorList>
            <person name="Ma L."/>
            <person name="Liu K.-W."/>
            <person name="Li Z."/>
            <person name="Hsiao Y.-Y."/>
            <person name="Qi Y."/>
            <person name="Fu T."/>
            <person name="Tang G."/>
            <person name="Zhang D."/>
            <person name="Sun W.-H."/>
            <person name="Liu D.-K."/>
            <person name="Li Y."/>
            <person name="Chen G.-Z."/>
            <person name="Liu X.-D."/>
            <person name="Liao X.-Y."/>
            <person name="Jiang Y.-T."/>
            <person name="Yu X."/>
            <person name="Hao Y."/>
            <person name="Huang J."/>
            <person name="Zhao X.-W."/>
            <person name="Ke S."/>
            <person name="Chen Y.-Y."/>
            <person name="Wu W.-L."/>
            <person name="Hsu J.-L."/>
            <person name="Lin Y.-F."/>
            <person name="Huang M.-D."/>
            <person name="Li C.-Y."/>
            <person name="Huang L."/>
            <person name="Wang Z.-W."/>
            <person name="Zhao X."/>
            <person name="Zhong W.-Y."/>
            <person name="Peng D.-H."/>
            <person name="Ahmad S."/>
            <person name="Lan S."/>
            <person name="Zhang J.-S."/>
            <person name="Tsai W.-C."/>
            <person name="Van De Peer Y."/>
            <person name="Liu Z.-J."/>
        </authorList>
    </citation>
    <scope>NUCLEOTIDE SEQUENCE</scope>
    <source>
        <strain evidence="3">CP</strain>
        <tissue evidence="3">Leaves</tissue>
    </source>
</reference>
<dbReference type="SMART" id="SM00256">
    <property type="entry name" value="FBOX"/>
    <property type="match status" value="1"/>
</dbReference>
<dbReference type="EMBL" id="JAUJYO010000018">
    <property type="protein sequence ID" value="KAK1289865.1"/>
    <property type="molecule type" value="Genomic_DNA"/>
</dbReference>
<evidence type="ECO:0000256" key="1">
    <source>
        <dbReference type="SAM" id="MobiDB-lite"/>
    </source>
</evidence>
<sequence length="377" mass="41089">MATTDTPHPPPPPPTTAHPGWSALGPDITELILSHLPLRSIVVASAVCKQWRSAVTHPSFSSLAVLSRPPKPWFFLYGLNNVFTKNNQAFAFDPDSSTWSRLPTSDDDVSGSAGFLFSADHSLRFSPLLLRRPLWRQTPPLRVSRSNPLIGVIGPPGRPSSFVVVGGVKYIGGLVDIEDGLAVEVYHVGSDSWDLCPPMPPEFRSHRLSSAVIGHRVYVCDIHTCHVSHFDVAMRRWSGVRALRPVGVQLSFLVACADRLLLAGLCGTARGPLFKLWSVCDDSGECVEIGAMPQEMLMGMFDSEGEEEFASLRCVGLEGMVYVFNEEQHRAYPACLCEVAVGGGCVWRKVPELPGPVNRFHRVVSFCSCVSLASVLG</sequence>
<feature type="domain" description="F-box" evidence="2">
    <location>
        <begin position="24"/>
        <end position="64"/>
    </location>
</feature>
<feature type="compositionally biased region" description="Pro residues" evidence="1">
    <location>
        <begin position="7"/>
        <end position="16"/>
    </location>
</feature>
<dbReference type="InterPro" id="IPR036047">
    <property type="entry name" value="F-box-like_dom_sf"/>
</dbReference>
<protein>
    <submittedName>
        <fullName evidence="3">F-box/kelch-repeat protein</fullName>
    </submittedName>
</protein>
<dbReference type="PANTHER" id="PTHR47712:SF3">
    <property type="entry name" value="F-BOX DOMAIN-CONTAINING PROTEIN"/>
    <property type="match status" value="1"/>
</dbReference>
<reference evidence="3" key="1">
    <citation type="journal article" date="2023" name="Nat. Commun.">
        <title>Diploid and tetraploid genomes of Acorus and the evolution of monocots.</title>
        <authorList>
            <person name="Ma L."/>
            <person name="Liu K.W."/>
            <person name="Li Z."/>
            <person name="Hsiao Y.Y."/>
            <person name="Qi Y."/>
            <person name="Fu T."/>
            <person name="Tang G.D."/>
            <person name="Zhang D."/>
            <person name="Sun W.H."/>
            <person name="Liu D.K."/>
            <person name="Li Y."/>
            <person name="Chen G.Z."/>
            <person name="Liu X.D."/>
            <person name="Liao X.Y."/>
            <person name="Jiang Y.T."/>
            <person name="Yu X."/>
            <person name="Hao Y."/>
            <person name="Huang J."/>
            <person name="Zhao X.W."/>
            <person name="Ke S."/>
            <person name="Chen Y.Y."/>
            <person name="Wu W.L."/>
            <person name="Hsu J.L."/>
            <person name="Lin Y.F."/>
            <person name="Huang M.D."/>
            <person name="Li C.Y."/>
            <person name="Huang L."/>
            <person name="Wang Z.W."/>
            <person name="Zhao X."/>
            <person name="Zhong W.Y."/>
            <person name="Peng D.H."/>
            <person name="Ahmad S."/>
            <person name="Lan S."/>
            <person name="Zhang J.S."/>
            <person name="Tsai W.C."/>
            <person name="Van de Peer Y."/>
            <person name="Liu Z.J."/>
        </authorList>
    </citation>
    <scope>NUCLEOTIDE SEQUENCE</scope>
    <source>
        <strain evidence="3">CP</strain>
    </source>
</reference>
<gene>
    <name evidence="3" type="ORF">QJS10_CPB18g01825</name>
</gene>
<dbReference type="Gene3D" id="2.120.10.80">
    <property type="entry name" value="Kelch-type beta propeller"/>
    <property type="match status" value="1"/>
</dbReference>
<feature type="region of interest" description="Disordered" evidence="1">
    <location>
        <begin position="1"/>
        <end position="21"/>
    </location>
</feature>
<evidence type="ECO:0000313" key="4">
    <source>
        <dbReference type="Proteomes" id="UP001180020"/>
    </source>
</evidence>
<dbReference type="PANTHER" id="PTHR47712">
    <property type="entry name" value="OS09G0555300 PROTEIN"/>
    <property type="match status" value="1"/>
</dbReference>
<dbReference type="Proteomes" id="UP001180020">
    <property type="component" value="Unassembled WGS sequence"/>
</dbReference>
<name>A0AAV9CM50_ACOCL</name>
<comment type="caution">
    <text evidence="3">The sequence shown here is derived from an EMBL/GenBank/DDBJ whole genome shotgun (WGS) entry which is preliminary data.</text>
</comment>
<dbReference type="AlphaFoldDB" id="A0AAV9CM50"/>
<dbReference type="InterPro" id="IPR015915">
    <property type="entry name" value="Kelch-typ_b-propeller"/>
</dbReference>